<evidence type="ECO:0000256" key="4">
    <source>
        <dbReference type="ARBA" id="ARBA00012564"/>
    </source>
</evidence>
<dbReference type="PANTHER" id="PTHR46322:SF1">
    <property type="entry name" value="PUROMYCIN-SENSITIVE AMINOPEPTIDASE"/>
    <property type="match status" value="1"/>
</dbReference>
<comment type="cofactor">
    <cofactor evidence="2">
        <name>Zn(2+)</name>
        <dbReference type="ChEBI" id="CHEBI:29105"/>
    </cofactor>
</comment>
<evidence type="ECO:0000256" key="2">
    <source>
        <dbReference type="ARBA" id="ARBA00001947"/>
    </source>
</evidence>
<evidence type="ECO:0000256" key="5">
    <source>
        <dbReference type="ARBA" id="ARBA00015611"/>
    </source>
</evidence>
<dbReference type="SUPFAM" id="SSF55486">
    <property type="entry name" value="Metalloproteases ('zincins'), catalytic domain"/>
    <property type="match status" value="1"/>
</dbReference>
<dbReference type="GO" id="GO:0008270">
    <property type="term" value="F:zinc ion binding"/>
    <property type="evidence" value="ECO:0007669"/>
    <property type="project" value="InterPro"/>
</dbReference>
<dbReference type="InterPro" id="IPR027268">
    <property type="entry name" value="Peptidase_M4/M1_CTD_sf"/>
</dbReference>
<evidence type="ECO:0000256" key="6">
    <source>
        <dbReference type="ARBA" id="ARBA00022438"/>
    </source>
</evidence>
<evidence type="ECO:0000259" key="13">
    <source>
        <dbReference type="Pfam" id="PF01433"/>
    </source>
</evidence>
<dbReference type="InterPro" id="IPR024601">
    <property type="entry name" value="Peptidase_M1_pepN_C"/>
</dbReference>
<dbReference type="Gene3D" id="3.30.2010.30">
    <property type="match status" value="1"/>
</dbReference>
<evidence type="ECO:0000259" key="14">
    <source>
        <dbReference type="Pfam" id="PF11940"/>
    </source>
</evidence>
<dbReference type="GO" id="GO:0006508">
    <property type="term" value="P:proteolysis"/>
    <property type="evidence" value="ECO:0007669"/>
    <property type="project" value="UniProtKB-UniRule"/>
</dbReference>
<keyword evidence="9 17" id="KW-0378">Hydrolase</keyword>
<feature type="domain" description="Peptidase M1 membrane alanine aminopeptidase" evidence="13">
    <location>
        <begin position="215"/>
        <end position="426"/>
    </location>
</feature>
<evidence type="ECO:0000256" key="10">
    <source>
        <dbReference type="ARBA" id="ARBA00022833"/>
    </source>
</evidence>
<dbReference type="AlphaFoldDB" id="A0A0M7B6Q4"/>
<feature type="domain" description="Peptidase M1 alanyl aminopeptidase C-terminal" evidence="15">
    <location>
        <begin position="530"/>
        <end position="843"/>
    </location>
</feature>
<dbReference type="Pfam" id="PF11940">
    <property type="entry name" value="DUF3458"/>
    <property type="match status" value="1"/>
</dbReference>
<dbReference type="EMBL" id="CYPR01000043">
    <property type="protein sequence ID" value="CUH26151.1"/>
    <property type="molecule type" value="Genomic_DNA"/>
</dbReference>
<gene>
    <name evidence="17" type="primary">pepN</name>
    <name evidence="17" type="ORF">JSE7799_00726</name>
</gene>
<dbReference type="InterPro" id="IPR001930">
    <property type="entry name" value="Peptidase_M1"/>
</dbReference>
<evidence type="ECO:0000313" key="17">
    <source>
        <dbReference type="EMBL" id="CUH26151.1"/>
    </source>
</evidence>
<reference evidence="17 18" key="1">
    <citation type="submission" date="2015-09" db="EMBL/GenBank/DDBJ databases">
        <authorList>
            <person name="Jackson K.R."/>
            <person name="Lunt B.L."/>
            <person name="Fisher J.N.B."/>
            <person name="Gardner A.V."/>
            <person name="Bailey M.E."/>
            <person name="Deus L.M."/>
            <person name="Earl A.S."/>
            <person name="Gibby P.D."/>
            <person name="Hartmann K.A."/>
            <person name="Liu J.E."/>
            <person name="Manci A.M."/>
            <person name="Nielsen D.A."/>
            <person name="Solomon M.B."/>
            <person name="Breakwell D.P."/>
            <person name="Burnett S.H."/>
            <person name="Grose J.H."/>
        </authorList>
    </citation>
    <scope>NUCLEOTIDE SEQUENCE [LARGE SCALE GENOMIC DNA]</scope>
    <source>
        <strain evidence="17 18">CECT 7799</strain>
    </source>
</reference>
<evidence type="ECO:0000259" key="15">
    <source>
        <dbReference type="Pfam" id="PF17432"/>
    </source>
</evidence>
<dbReference type="CDD" id="cd09600">
    <property type="entry name" value="M1_APN"/>
    <property type="match status" value="1"/>
</dbReference>
<dbReference type="Gene3D" id="2.60.40.1840">
    <property type="match status" value="1"/>
</dbReference>
<keyword evidence="11" id="KW-0482">Metalloprotease</keyword>
<dbReference type="SUPFAM" id="SSF63737">
    <property type="entry name" value="Leukotriene A4 hydrolase N-terminal domain"/>
    <property type="match status" value="1"/>
</dbReference>
<evidence type="ECO:0000256" key="11">
    <source>
        <dbReference type="ARBA" id="ARBA00023049"/>
    </source>
</evidence>
<dbReference type="FunFam" id="3.30.2010.30:FF:000002">
    <property type="entry name" value="Putative aminopeptidase N"/>
    <property type="match status" value="1"/>
</dbReference>
<keyword evidence="7" id="KW-0645">Protease</keyword>
<dbReference type="GO" id="GO:0008237">
    <property type="term" value="F:metallopeptidase activity"/>
    <property type="evidence" value="ECO:0007669"/>
    <property type="project" value="UniProtKB-UniRule"/>
</dbReference>
<feature type="domain" description="Peptidase M1 alanyl aminopeptidase Ig-like fold" evidence="14">
    <location>
        <begin position="434"/>
        <end position="524"/>
    </location>
</feature>
<dbReference type="RefSeq" id="WP_055662390.1">
    <property type="nucleotide sequence ID" value="NZ_CYPR01000043.1"/>
</dbReference>
<organism evidence="17 18">
    <name type="scientific">Jannaschia seosinensis</name>
    <dbReference type="NCBI Taxonomy" id="313367"/>
    <lineage>
        <taxon>Bacteria</taxon>
        <taxon>Pseudomonadati</taxon>
        <taxon>Pseudomonadota</taxon>
        <taxon>Alphaproteobacteria</taxon>
        <taxon>Rhodobacterales</taxon>
        <taxon>Roseobacteraceae</taxon>
        <taxon>Jannaschia</taxon>
    </lineage>
</organism>
<dbReference type="Pfam" id="PF17900">
    <property type="entry name" value="Peptidase_M1_N"/>
    <property type="match status" value="1"/>
</dbReference>
<keyword evidence="8" id="KW-0479">Metal-binding</keyword>
<dbReference type="InterPro" id="IPR038438">
    <property type="entry name" value="PepN_Ig-like_sf"/>
</dbReference>
<evidence type="ECO:0000313" key="18">
    <source>
        <dbReference type="Proteomes" id="UP000049455"/>
    </source>
</evidence>
<evidence type="ECO:0000256" key="8">
    <source>
        <dbReference type="ARBA" id="ARBA00022723"/>
    </source>
</evidence>
<dbReference type="OrthoDB" id="100605at2"/>
<sequence>MRDANPAQNNQAVHLKDYAPVPVTVTHVDLTFRLDPQATRVLARLTCERRGPGDMVLDGEALRTIRVALDGAEIAPEIEGDRMILRDAPDAFVLETEVEIAPERNTELSGLYISGGMYCTQCEAEGFRRITWMLDRPDVMATYDVRIESDLPVLLSNGDEVAQGVWRDPWPKPTYLFALVAGDLVAEADTFTTSEGREVALNVWVRPGDEGRTSYAMDALKRSMAWDERVYGRAYDLSVFNIVAVDDFNMGAMENKGLNIFNSRYVLASPETATDADYANIERIVAHEYFHNWTGNRITCRDWFQLCLKEGLTVFRDQQFMQDMRSQAVQRIGDVMTLRARQFREDAGPLAHPVRPESFVEINNFYTATVYEKGAEVIGMLRRIVGAEGYDRAVALYFARHDGEACTVEDWLACFEEACDVDLAQFKLWYSQAGTPHVEVRDSFNDGLYRIDMKQVVPPTPGQPDKAPMAIPLAFGLLDTAGNEIRETEVHVMTQAEEHLTFEMAERPVLSMLRGFSGPVMLDHPMEDVDRLRLLAQDTDPFCRWEAGRRLAKERLIAAIGEDVALDADWLDAVAALATDATADPAFRALALALPSEDDLAGSLHEAGVVPDPDAIYAARRHAQMAMAERLSSAIPALRDACATAGQYDPRAEDAGKRALSATLLRLQTFLDGGAAARAAYDAADNMTDRMAAFACLLEAGDESVAARFESDWRHDRLVMDKWFAAQVSHAAPRDAVDVAKRLTAHSLFDPANPNRVRSVLGALTAANPAGFHAPDGRGYRFYADWLLRLDGMNPQLSARLSTAFETWRRYDADRQALISAQLDRIAATDGLSRDLSEMIGRIRG</sequence>
<dbReference type="Gene3D" id="1.10.390.10">
    <property type="entry name" value="Neutral Protease Domain 2"/>
    <property type="match status" value="1"/>
</dbReference>
<evidence type="ECO:0000256" key="12">
    <source>
        <dbReference type="NCBIfam" id="TIGR02414"/>
    </source>
</evidence>
<dbReference type="Proteomes" id="UP000049455">
    <property type="component" value="Unassembled WGS sequence"/>
</dbReference>
<dbReference type="EC" id="3.4.11.2" evidence="4 12"/>
<proteinExistence type="inferred from homology"/>
<evidence type="ECO:0000256" key="1">
    <source>
        <dbReference type="ARBA" id="ARBA00000098"/>
    </source>
</evidence>
<dbReference type="Gene3D" id="2.60.40.1730">
    <property type="entry name" value="tricorn interacting facor f3 domain"/>
    <property type="match status" value="1"/>
</dbReference>
<keyword evidence="18" id="KW-1185">Reference proteome</keyword>
<evidence type="ECO:0000259" key="16">
    <source>
        <dbReference type="Pfam" id="PF17900"/>
    </source>
</evidence>
<dbReference type="InterPro" id="IPR035414">
    <property type="entry name" value="Peptidase_M1_pepN_Ig-like"/>
</dbReference>
<dbReference type="InterPro" id="IPR042097">
    <property type="entry name" value="Aminopeptidase_N-like_N_sf"/>
</dbReference>
<evidence type="ECO:0000256" key="3">
    <source>
        <dbReference type="ARBA" id="ARBA00010136"/>
    </source>
</evidence>
<dbReference type="STRING" id="313367.JSE7799_00726"/>
<feature type="domain" description="Aminopeptidase N-like N-terminal" evidence="16">
    <location>
        <begin position="105"/>
        <end position="163"/>
    </location>
</feature>
<comment type="similarity">
    <text evidence="3">Belongs to the peptidase M1 family.</text>
</comment>
<dbReference type="InterPro" id="IPR014782">
    <property type="entry name" value="Peptidase_M1_dom"/>
</dbReference>
<dbReference type="PANTHER" id="PTHR46322">
    <property type="entry name" value="PUROMYCIN-SENSITIVE AMINOPEPTIDASE"/>
    <property type="match status" value="1"/>
</dbReference>
<comment type="catalytic activity">
    <reaction evidence="1">
        <text>Release of an N-terminal amino acid, Xaa-|-Yaa- from a peptide, amide or arylamide. Xaa is preferably Ala, but may be most amino acids including Pro (slow action). When a terminal hydrophobic residue is followed by a prolyl residue, the two may be released as an intact Xaa-Pro dipeptide.</text>
        <dbReference type="EC" id="3.4.11.2"/>
    </reaction>
</comment>
<protein>
    <recommendedName>
        <fullName evidence="5 12">Aminopeptidase N</fullName>
        <ecNumber evidence="4 12">3.4.11.2</ecNumber>
    </recommendedName>
</protein>
<dbReference type="GO" id="GO:0016285">
    <property type="term" value="F:alanyl aminopeptidase activity"/>
    <property type="evidence" value="ECO:0007669"/>
    <property type="project" value="UniProtKB-EC"/>
</dbReference>
<evidence type="ECO:0000256" key="9">
    <source>
        <dbReference type="ARBA" id="ARBA00022801"/>
    </source>
</evidence>
<dbReference type="Pfam" id="PF01433">
    <property type="entry name" value="Peptidase_M1"/>
    <property type="match status" value="1"/>
</dbReference>
<keyword evidence="6 17" id="KW-0031">Aminopeptidase</keyword>
<dbReference type="PRINTS" id="PR00756">
    <property type="entry name" value="ALADIPTASE"/>
</dbReference>
<dbReference type="Gene3D" id="1.25.50.10">
    <property type="entry name" value="Peptidase M1, alanyl aminopeptidase, C-terminal domain"/>
    <property type="match status" value="1"/>
</dbReference>
<dbReference type="InterPro" id="IPR012779">
    <property type="entry name" value="Peptidase_M1_pepN"/>
</dbReference>
<accession>A0A0M7B6Q4</accession>
<keyword evidence="10" id="KW-0862">Zinc</keyword>
<dbReference type="InterPro" id="IPR045357">
    <property type="entry name" value="Aminopeptidase_N-like_N"/>
</dbReference>
<evidence type="ECO:0000256" key="7">
    <source>
        <dbReference type="ARBA" id="ARBA00022670"/>
    </source>
</evidence>
<dbReference type="NCBIfam" id="TIGR02414">
    <property type="entry name" value="pepN_proteo"/>
    <property type="match status" value="1"/>
</dbReference>
<dbReference type="Pfam" id="PF17432">
    <property type="entry name" value="DUF3458_C"/>
    <property type="match status" value="1"/>
</dbReference>
<dbReference type="InterPro" id="IPR037144">
    <property type="entry name" value="Peptidase_M1_pepN_C_sf"/>
</dbReference>
<name>A0A0M7B6Q4_9RHOB</name>